<evidence type="ECO:0000256" key="2">
    <source>
        <dbReference type="ARBA" id="ARBA00009418"/>
    </source>
</evidence>
<feature type="compositionally biased region" description="Basic residues" evidence="10">
    <location>
        <begin position="1"/>
        <end position="12"/>
    </location>
</feature>
<name>A0A9P5YWI4_9AGAR</name>
<evidence type="ECO:0000256" key="7">
    <source>
        <dbReference type="ARBA" id="ARBA00023274"/>
    </source>
</evidence>
<comment type="function">
    <text evidence="8 9">Component of the 90S pre-ribosome involved in the maturation of rRNAs. Required for early cleavages of the pre-RNAs in the 40S ribosomal subunit maturation pathway.</text>
</comment>
<comment type="caution">
    <text evidence="11">The sequence shown here is derived from an EMBL/GenBank/DDBJ whole genome shotgun (WGS) entry which is preliminary data.</text>
</comment>
<keyword evidence="3 9" id="KW-0690">Ribosome biogenesis</keyword>
<evidence type="ECO:0000256" key="3">
    <source>
        <dbReference type="ARBA" id="ARBA00022517"/>
    </source>
</evidence>
<dbReference type="AlphaFoldDB" id="A0A9P5YWI4"/>
<dbReference type="Pfam" id="PF06102">
    <property type="entry name" value="RRP36"/>
    <property type="match status" value="1"/>
</dbReference>
<dbReference type="PANTHER" id="PTHR21738">
    <property type="entry name" value="RIBOSOMAL RNA PROCESSING PROTEIN 36 HOMOLOG"/>
    <property type="match status" value="1"/>
</dbReference>
<keyword evidence="4 9" id="KW-0698">rRNA processing</keyword>
<dbReference type="EMBL" id="MU155311">
    <property type="protein sequence ID" value="KAF9475995.1"/>
    <property type="molecule type" value="Genomic_DNA"/>
</dbReference>
<keyword evidence="7 9" id="KW-0687">Ribonucleoprotein</keyword>
<evidence type="ECO:0000256" key="4">
    <source>
        <dbReference type="ARBA" id="ARBA00022552"/>
    </source>
</evidence>
<feature type="compositionally biased region" description="Low complexity" evidence="10">
    <location>
        <begin position="73"/>
        <end position="82"/>
    </location>
</feature>
<comment type="subcellular location">
    <subcellularLocation>
        <location evidence="1 9">Nucleus</location>
        <location evidence="1 9">Nucleolus</location>
    </subcellularLocation>
</comment>
<protein>
    <recommendedName>
        <fullName evidence="9">rRNA biogenesis protein RRP36</fullName>
    </recommendedName>
</protein>
<organism evidence="11 12">
    <name type="scientific">Pholiota conissans</name>
    <dbReference type="NCBI Taxonomy" id="109636"/>
    <lineage>
        <taxon>Eukaryota</taxon>
        <taxon>Fungi</taxon>
        <taxon>Dikarya</taxon>
        <taxon>Basidiomycota</taxon>
        <taxon>Agaricomycotina</taxon>
        <taxon>Agaricomycetes</taxon>
        <taxon>Agaricomycetidae</taxon>
        <taxon>Agaricales</taxon>
        <taxon>Agaricineae</taxon>
        <taxon>Strophariaceae</taxon>
        <taxon>Pholiota</taxon>
    </lineage>
</organism>
<comment type="similarity">
    <text evidence="2 9">Belongs to the RRP36 family.</text>
</comment>
<dbReference type="InterPro" id="IPR009292">
    <property type="entry name" value="RRP36"/>
</dbReference>
<keyword evidence="5" id="KW-0175">Coiled coil</keyword>
<dbReference type="GO" id="GO:0030686">
    <property type="term" value="C:90S preribosome"/>
    <property type="evidence" value="ECO:0007669"/>
    <property type="project" value="TreeGrafter"/>
</dbReference>
<feature type="compositionally biased region" description="Acidic residues" evidence="10">
    <location>
        <begin position="83"/>
        <end position="92"/>
    </location>
</feature>
<feature type="region of interest" description="Disordered" evidence="10">
    <location>
        <begin position="1"/>
        <end position="221"/>
    </location>
</feature>
<keyword evidence="6 9" id="KW-0539">Nucleus</keyword>
<evidence type="ECO:0000313" key="12">
    <source>
        <dbReference type="Proteomes" id="UP000807469"/>
    </source>
</evidence>
<accession>A0A9P5YWI4</accession>
<evidence type="ECO:0000256" key="6">
    <source>
        <dbReference type="ARBA" id="ARBA00023242"/>
    </source>
</evidence>
<comment type="subunit">
    <text evidence="9">Associates with 90S and pre-40S pre-ribosomal particles.</text>
</comment>
<gene>
    <name evidence="11" type="ORF">BDN70DRAFT_935430</name>
</gene>
<dbReference type="Proteomes" id="UP000807469">
    <property type="component" value="Unassembled WGS sequence"/>
</dbReference>
<feature type="region of interest" description="Disordered" evidence="10">
    <location>
        <begin position="324"/>
        <end position="344"/>
    </location>
</feature>
<sequence>MPRRPRPAHRQTTKSGPPPKTSKPPKQVKVPPAHAKTRFAEPEALDSGEDDEDEDEDEDDSGGEFEGEEFEEGSSQGSGAQSEVDEEEEEDADTPRVVQWQDDDEEFLEEEEEEKVVEEVPEEATLKNNLEDLPLGALRNAQRILSQAQAESDSESDAEDGGSGGGSDDDDDAPAVEDLKGKGKQKEKVQKVEWSAKRRDDIAKRSSKHAPVEVTSKRPVTRKRQVVEVPKIVARDPRFMPTTGEFSADKFQQSYGFLAESHKRELATLRETLKQARKLLSSSPRELQEERQHEVYRLEQAIKRTESLVNKDRLDKVQREALSKVKKEELAKRTQGKGEWHLKRGEKQKVLVQARYEALAQEGGQRAVKKAIEKKQKKESQKEKRSRPYAKGEYSGKDERPAKRRRV</sequence>
<feature type="compositionally biased region" description="Acidic residues" evidence="10">
    <location>
        <begin position="43"/>
        <end position="72"/>
    </location>
</feature>
<dbReference type="GO" id="GO:0000462">
    <property type="term" value="P:maturation of SSU-rRNA from tricistronic rRNA transcript (SSU-rRNA, 5.8S rRNA, LSU-rRNA)"/>
    <property type="evidence" value="ECO:0007669"/>
    <property type="project" value="TreeGrafter"/>
</dbReference>
<dbReference type="OrthoDB" id="448446at2759"/>
<feature type="compositionally biased region" description="Acidic residues" evidence="10">
    <location>
        <begin position="101"/>
        <end position="122"/>
    </location>
</feature>
<feature type="compositionally biased region" description="Basic and acidic residues" evidence="10">
    <location>
        <begin position="177"/>
        <end position="204"/>
    </location>
</feature>
<evidence type="ECO:0000256" key="8">
    <source>
        <dbReference type="ARBA" id="ARBA00025053"/>
    </source>
</evidence>
<proteinExistence type="inferred from homology"/>
<dbReference type="PANTHER" id="PTHR21738:SF0">
    <property type="entry name" value="RIBOSOMAL RNA PROCESSING PROTEIN 36 HOMOLOG"/>
    <property type="match status" value="1"/>
</dbReference>
<evidence type="ECO:0000256" key="1">
    <source>
        <dbReference type="ARBA" id="ARBA00004604"/>
    </source>
</evidence>
<dbReference type="GO" id="GO:0005730">
    <property type="term" value="C:nucleolus"/>
    <property type="evidence" value="ECO:0007669"/>
    <property type="project" value="UniProtKB-SubCell"/>
</dbReference>
<evidence type="ECO:0000256" key="9">
    <source>
        <dbReference type="RuleBase" id="RU368027"/>
    </source>
</evidence>
<reference evidence="11" key="1">
    <citation type="submission" date="2020-11" db="EMBL/GenBank/DDBJ databases">
        <authorList>
            <consortium name="DOE Joint Genome Institute"/>
            <person name="Ahrendt S."/>
            <person name="Riley R."/>
            <person name="Andreopoulos W."/>
            <person name="Labutti K."/>
            <person name="Pangilinan J."/>
            <person name="Ruiz-Duenas F.J."/>
            <person name="Barrasa J.M."/>
            <person name="Sanchez-Garcia M."/>
            <person name="Camarero S."/>
            <person name="Miyauchi S."/>
            <person name="Serrano A."/>
            <person name="Linde D."/>
            <person name="Babiker R."/>
            <person name="Drula E."/>
            <person name="Ayuso-Fernandez I."/>
            <person name="Pacheco R."/>
            <person name="Padilla G."/>
            <person name="Ferreira P."/>
            <person name="Barriuso J."/>
            <person name="Kellner H."/>
            <person name="Castanera R."/>
            <person name="Alfaro M."/>
            <person name="Ramirez L."/>
            <person name="Pisabarro A.G."/>
            <person name="Kuo A."/>
            <person name="Tritt A."/>
            <person name="Lipzen A."/>
            <person name="He G."/>
            <person name="Yan M."/>
            <person name="Ng V."/>
            <person name="Cullen D."/>
            <person name="Martin F."/>
            <person name="Rosso M.-N."/>
            <person name="Henrissat B."/>
            <person name="Hibbett D."/>
            <person name="Martinez A.T."/>
            <person name="Grigoriev I.V."/>
        </authorList>
    </citation>
    <scope>NUCLEOTIDE SEQUENCE</scope>
    <source>
        <strain evidence="11">CIRM-BRFM 674</strain>
    </source>
</reference>
<keyword evidence="12" id="KW-1185">Reference proteome</keyword>
<feature type="region of interest" description="Disordered" evidence="10">
    <location>
        <begin position="361"/>
        <end position="407"/>
    </location>
</feature>
<evidence type="ECO:0000313" key="11">
    <source>
        <dbReference type="EMBL" id="KAF9475995.1"/>
    </source>
</evidence>
<evidence type="ECO:0000256" key="5">
    <source>
        <dbReference type="ARBA" id="ARBA00023054"/>
    </source>
</evidence>
<evidence type="ECO:0000256" key="10">
    <source>
        <dbReference type="SAM" id="MobiDB-lite"/>
    </source>
</evidence>
<feature type="compositionally biased region" description="Basic and acidic residues" evidence="10">
    <location>
        <begin position="370"/>
        <end position="383"/>
    </location>
</feature>